<feature type="compositionally biased region" description="Polar residues" evidence="1">
    <location>
        <begin position="161"/>
        <end position="183"/>
    </location>
</feature>
<dbReference type="RefSeq" id="WP_159184346.1">
    <property type="nucleotide sequence ID" value="NZ_JACVJL010000052.1"/>
</dbReference>
<comment type="caution">
    <text evidence="3">The sequence shown here is derived from an EMBL/GenBank/DDBJ whole genome shotgun (WGS) entry which is preliminary data.</text>
</comment>
<feature type="compositionally biased region" description="Acidic residues" evidence="1">
    <location>
        <begin position="212"/>
        <end position="221"/>
    </location>
</feature>
<dbReference type="AlphaFoldDB" id="A0A9Q2KNV3"/>
<gene>
    <name evidence="3" type="ORF">IB647_01135</name>
</gene>
<dbReference type="EMBL" id="JACVKN010000019">
    <property type="protein sequence ID" value="MBK2064440.1"/>
    <property type="molecule type" value="Genomic_DNA"/>
</dbReference>
<dbReference type="InterPro" id="IPR010982">
    <property type="entry name" value="Lambda_DNA-bd_dom_sf"/>
</dbReference>
<dbReference type="Pfam" id="PF13413">
    <property type="entry name" value="HTH_25"/>
    <property type="match status" value="1"/>
</dbReference>
<evidence type="ECO:0000313" key="4">
    <source>
        <dbReference type="Proteomes" id="UP000701999"/>
    </source>
</evidence>
<reference evidence="3 4" key="1">
    <citation type="submission" date="2020-09" db="EMBL/GenBank/DDBJ databases">
        <title>Development of specific Francisella tularensis PCR assay based on in-depth characterization of family Francisellaceae.</title>
        <authorList>
            <person name="Ohrman C."/>
            <person name="Sahl J."/>
            <person name="Sjodin A."/>
            <person name="Uneklint I."/>
            <person name="Ballard R."/>
            <person name="Karlsson L."/>
            <person name="Mcdonough R."/>
            <person name="Sundell D."/>
            <person name="Soria K."/>
            <person name="Brindeflk B."/>
            <person name="Vallesi A."/>
            <person name="Ramirez-Paredes J.G."/>
            <person name="Colquhoun D."/>
            <person name="Myrtennas K."/>
            <person name="Birdsell D."/>
            <person name="Johansson A."/>
            <person name="Wagner D."/>
            <person name="Forsman M."/>
        </authorList>
    </citation>
    <scope>NUCLEOTIDE SEQUENCE [LARGE SCALE GENOMIC DNA]</scope>
    <source>
        <strain evidence="3 4">FSC1140</strain>
    </source>
</reference>
<dbReference type="GO" id="GO:0003677">
    <property type="term" value="F:DNA binding"/>
    <property type="evidence" value="ECO:0007669"/>
    <property type="project" value="InterPro"/>
</dbReference>
<keyword evidence="2" id="KW-1133">Transmembrane helix</keyword>
<accession>A0A9Q2KNV3</accession>
<keyword evidence="2" id="KW-0812">Transmembrane</keyword>
<organism evidence="3 4">
    <name type="scientific">Francisella noatunensis</name>
    <dbReference type="NCBI Taxonomy" id="657445"/>
    <lineage>
        <taxon>Bacteria</taxon>
        <taxon>Pseudomonadati</taxon>
        <taxon>Pseudomonadota</taxon>
        <taxon>Gammaproteobacteria</taxon>
        <taxon>Thiotrichales</taxon>
        <taxon>Francisellaceae</taxon>
        <taxon>Francisella</taxon>
    </lineage>
</organism>
<evidence type="ECO:0000256" key="1">
    <source>
        <dbReference type="SAM" id="MobiDB-lite"/>
    </source>
</evidence>
<dbReference type="Proteomes" id="UP000701999">
    <property type="component" value="Unassembled WGS sequence"/>
</dbReference>
<dbReference type="GeneID" id="93255026"/>
<name>A0A9Q2KNV3_9GAMM</name>
<keyword evidence="2" id="KW-0472">Membrane</keyword>
<feature type="region of interest" description="Disordered" evidence="1">
    <location>
        <begin position="145"/>
        <end position="221"/>
    </location>
</feature>
<dbReference type="Gene3D" id="1.10.260.40">
    <property type="entry name" value="lambda repressor-like DNA-binding domains"/>
    <property type="match status" value="1"/>
</dbReference>
<sequence length="221" mass="24745">MYNFQTFLKTTREAKELQIETVADAINLSVQTIEIIEEANNDSLLQNSSSVLKNQIRRYCEYLEIPEKKIVSMLNKIDVLYYKKSRYGKLKFFDYLNRLAILIIAIAIIVLVVKHIKENMYIASIEEGPKSSIIYTPINYDLNEPDQQPIADNSSASDNNVSITQNNTSTSNDEMSSGSSVATESKEHHQGTASNSMAAHPPATANMNNIVIDDDIDSSSK</sequence>
<evidence type="ECO:0000256" key="2">
    <source>
        <dbReference type="SAM" id="Phobius"/>
    </source>
</evidence>
<evidence type="ECO:0000313" key="3">
    <source>
        <dbReference type="EMBL" id="MBK2064440.1"/>
    </source>
</evidence>
<protein>
    <submittedName>
        <fullName evidence="3">Helix-turn-helix domain-containing protein</fullName>
    </submittedName>
</protein>
<feature type="compositionally biased region" description="Low complexity" evidence="1">
    <location>
        <begin position="151"/>
        <end position="160"/>
    </location>
</feature>
<keyword evidence="4" id="KW-1185">Reference proteome</keyword>
<proteinExistence type="predicted"/>
<feature type="transmembrane region" description="Helical" evidence="2">
    <location>
        <begin position="95"/>
        <end position="113"/>
    </location>
</feature>